<organism evidence="2 3">
    <name type="scientific">Leptospirillum ferriphilum</name>
    <dbReference type="NCBI Taxonomy" id="178606"/>
    <lineage>
        <taxon>Bacteria</taxon>
        <taxon>Pseudomonadati</taxon>
        <taxon>Nitrospirota</taxon>
        <taxon>Nitrospiria</taxon>
        <taxon>Nitrospirales</taxon>
        <taxon>Nitrospiraceae</taxon>
        <taxon>Leptospirillum</taxon>
    </lineage>
</organism>
<dbReference type="Proteomes" id="UP000029452">
    <property type="component" value="Unassembled WGS sequence"/>
</dbReference>
<evidence type="ECO:0000313" key="2">
    <source>
        <dbReference type="EMBL" id="KGA93238.1"/>
    </source>
</evidence>
<reference evidence="2 3" key="1">
    <citation type="submission" date="2014-06" db="EMBL/GenBank/DDBJ databases">
        <title>Draft genome sequence of iron oxidizing acidophile Leptospirillum ferriphilum DSM14647.</title>
        <authorList>
            <person name="Cardenas J.P."/>
            <person name="Lazcano M."/>
            <person name="Ossandon F.J."/>
            <person name="Corbett M."/>
            <person name="Holmes D.S."/>
            <person name="Watkin E."/>
        </authorList>
    </citation>
    <scope>NUCLEOTIDE SEQUENCE [LARGE SCALE GENOMIC DNA]</scope>
    <source>
        <strain evidence="2 3">DSM 14647</strain>
    </source>
</reference>
<sequence length="123" mass="13915">MSEANSPSGYEAPAHMLPAVFFRKKQRLEHPFLQKNGEAFPGQTLPLHRSTSPTPIRPRLCSPVSGRRSLPPSRTGRHLLALLWLDPALLFVRFRTGTLHFAHQTLPPPRQIPFFDHASHLKV</sequence>
<dbReference type="AlphaFoldDB" id="A0A094W6Y2"/>
<comment type="caution">
    <text evidence="2">The sequence shown here is derived from an EMBL/GenBank/DDBJ whole genome shotgun (WGS) entry which is preliminary data.</text>
</comment>
<protein>
    <submittedName>
        <fullName evidence="2">Uncharacterized protein</fullName>
    </submittedName>
</protein>
<evidence type="ECO:0000256" key="1">
    <source>
        <dbReference type="SAM" id="MobiDB-lite"/>
    </source>
</evidence>
<evidence type="ECO:0000313" key="3">
    <source>
        <dbReference type="Proteomes" id="UP000029452"/>
    </source>
</evidence>
<proteinExistence type="predicted"/>
<dbReference type="EMBL" id="JPGK01000007">
    <property type="protein sequence ID" value="KGA93238.1"/>
    <property type="molecule type" value="Genomic_DNA"/>
</dbReference>
<name>A0A094W6Y2_9BACT</name>
<feature type="region of interest" description="Disordered" evidence="1">
    <location>
        <begin position="37"/>
        <end position="72"/>
    </location>
</feature>
<accession>A0A094W6Y2</accession>
<dbReference type="PATRIC" id="fig|178606.4.peg.1867"/>
<gene>
    <name evidence="2" type="ORF">LptCag_0274</name>
</gene>